<dbReference type="CDD" id="cd04762">
    <property type="entry name" value="HTH_MerR-trunc"/>
    <property type="match status" value="1"/>
</dbReference>
<feature type="domain" description="Mop" evidence="3">
    <location>
        <begin position="67"/>
        <end position="132"/>
    </location>
</feature>
<proteinExistence type="predicted"/>
<name>C1F974_ACIC5</name>
<dbReference type="STRING" id="240015.ACP_0227"/>
<dbReference type="OrthoDB" id="3393149at2"/>
<dbReference type="InterPro" id="IPR004606">
    <property type="entry name" value="Mop_domain"/>
</dbReference>
<accession>C1F974</accession>
<evidence type="ECO:0000256" key="1">
    <source>
        <dbReference type="ARBA" id="ARBA00022505"/>
    </source>
</evidence>
<dbReference type="InterPro" id="IPR008995">
    <property type="entry name" value="Mo/tungstate-bd_C_term_dom"/>
</dbReference>
<evidence type="ECO:0000256" key="2">
    <source>
        <dbReference type="PROSITE-ProRule" id="PRU01213"/>
    </source>
</evidence>
<dbReference type="HOGENOM" id="CLU_107520_1_0_0"/>
<dbReference type="InterPro" id="IPR010093">
    <property type="entry name" value="SinI_DNA-bd"/>
</dbReference>
<dbReference type="PROSITE" id="PS51866">
    <property type="entry name" value="MOP"/>
    <property type="match status" value="1"/>
</dbReference>
<dbReference type="GO" id="GO:0015689">
    <property type="term" value="P:molybdate ion transport"/>
    <property type="evidence" value="ECO:0007669"/>
    <property type="project" value="InterPro"/>
</dbReference>
<dbReference type="Gene3D" id="2.40.50.100">
    <property type="match status" value="1"/>
</dbReference>
<dbReference type="Gene3D" id="1.10.1660.10">
    <property type="match status" value="1"/>
</dbReference>
<sequence length="133" mass="14716">MAAVLSPREAALRLGISYPTMKQWIYRGKIKAVKTPGGHYRIPESELDSLLHKAKRPETPKREMMRTLSGRNQLVGRIVELKIDGLLAQVKLSIGGQIINSIITADAAREMQLKVGETVAALIKSTEVMVLRV</sequence>
<organism evidence="4 5">
    <name type="scientific">Acidobacterium capsulatum (strain ATCC 51196 / DSM 11244 / BCRC 80197 / JCM 7670 / NBRC 15755 / NCIMB 13165 / 161)</name>
    <dbReference type="NCBI Taxonomy" id="240015"/>
    <lineage>
        <taxon>Bacteria</taxon>
        <taxon>Pseudomonadati</taxon>
        <taxon>Acidobacteriota</taxon>
        <taxon>Terriglobia</taxon>
        <taxon>Terriglobales</taxon>
        <taxon>Acidobacteriaceae</taxon>
        <taxon>Acidobacterium</taxon>
    </lineage>
</organism>
<dbReference type="SUPFAM" id="SSF50331">
    <property type="entry name" value="MOP-like"/>
    <property type="match status" value="1"/>
</dbReference>
<dbReference type="AlphaFoldDB" id="C1F974"/>
<reference evidence="4 5" key="1">
    <citation type="journal article" date="2009" name="Appl. Environ. Microbiol.">
        <title>Three genomes from the phylum Acidobacteria provide insight into the lifestyles of these microorganisms in soils.</title>
        <authorList>
            <person name="Ward N.L."/>
            <person name="Challacombe J.F."/>
            <person name="Janssen P.H."/>
            <person name="Henrissat B."/>
            <person name="Coutinho P.M."/>
            <person name="Wu M."/>
            <person name="Xie G."/>
            <person name="Haft D.H."/>
            <person name="Sait M."/>
            <person name="Badger J."/>
            <person name="Barabote R.D."/>
            <person name="Bradley B."/>
            <person name="Brettin T.S."/>
            <person name="Brinkac L.M."/>
            <person name="Bruce D."/>
            <person name="Creasy T."/>
            <person name="Daugherty S.C."/>
            <person name="Davidsen T.M."/>
            <person name="DeBoy R.T."/>
            <person name="Detter J.C."/>
            <person name="Dodson R.J."/>
            <person name="Durkin A.S."/>
            <person name="Ganapathy A."/>
            <person name="Gwinn-Giglio M."/>
            <person name="Han C.S."/>
            <person name="Khouri H."/>
            <person name="Kiss H."/>
            <person name="Kothari S.P."/>
            <person name="Madupu R."/>
            <person name="Nelson K.E."/>
            <person name="Nelson W.C."/>
            <person name="Paulsen I."/>
            <person name="Penn K."/>
            <person name="Ren Q."/>
            <person name="Rosovitz M.J."/>
            <person name="Selengut J.D."/>
            <person name="Shrivastava S."/>
            <person name="Sullivan S.A."/>
            <person name="Tapia R."/>
            <person name="Thompson L.S."/>
            <person name="Watkins K.L."/>
            <person name="Yang Q."/>
            <person name="Yu C."/>
            <person name="Zafar N."/>
            <person name="Zhou L."/>
            <person name="Kuske C.R."/>
        </authorList>
    </citation>
    <scope>NUCLEOTIDE SEQUENCE [LARGE SCALE GENOMIC DNA]</scope>
    <source>
        <strain evidence="5">ATCC 51196 / DSM 11244 / BCRC 80197 / JCM 7670 / NBRC 15755 / NCIMB 13165 / 161</strain>
    </source>
</reference>
<dbReference type="InParanoid" id="C1F974"/>
<keyword evidence="5" id="KW-1185">Reference proteome</keyword>
<dbReference type="eggNOG" id="COG3585">
    <property type="taxonomic scope" value="Bacteria"/>
</dbReference>
<dbReference type="KEGG" id="aca:ACP_0227"/>
<dbReference type="Pfam" id="PF12728">
    <property type="entry name" value="HTH_17"/>
    <property type="match status" value="1"/>
</dbReference>
<gene>
    <name evidence="4" type="ordered locus">ACP_0227</name>
</gene>
<dbReference type="GO" id="GO:0003677">
    <property type="term" value="F:DNA binding"/>
    <property type="evidence" value="ECO:0007669"/>
    <property type="project" value="InterPro"/>
</dbReference>
<dbReference type="Proteomes" id="UP000002207">
    <property type="component" value="Chromosome"/>
</dbReference>
<evidence type="ECO:0000259" key="3">
    <source>
        <dbReference type="PROSITE" id="PS51866"/>
    </source>
</evidence>
<evidence type="ECO:0000313" key="4">
    <source>
        <dbReference type="EMBL" id="ACO32104.1"/>
    </source>
</evidence>
<dbReference type="NCBIfam" id="TIGR00638">
    <property type="entry name" value="Mop"/>
    <property type="match status" value="1"/>
</dbReference>
<dbReference type="NCBIfam" id="TIGR01764">
    <property type="entry name" value="excise"/>
    <property type="match status" value="1"/>
</dbReference>
<dbReference type="InterPro" id="IPR005116">
    <property type="entry name" value="Transp-assoc_OB_typ1"/>
</dbReference>
<protein>
    <submittedName>
        <fullName evidence="4">ABC transporter solute-binding protein</fullName>
    </submittedName>
</protein>
<dbReference type="EMBL" id="CP001472">
    <property type="protein sequence ID" value="ACO32104.1"/>
    <property type="molecule type" value="Genomic_DNA"/>
</dbReference>
<dbReference type="InterPro" id="IPR009061">
    <property type="entry name" value="DNA-bd_dom_put_sf"/>
</dbReference>
<dbReference type="RefSeq" id="WP_012680629.1">
    <property type="nucleotide sequence ID" value="NC_012483.1"/>
</dbReference>
<dbReference type="InterPro" id="IPR041657">
    <property type="entry name" value="HTH_17"/>
</dbReference>
<keyword evidence="1 2" id="KW-0500">Molybdenum</keyword>
<dbReference type="SUPFAM" id="SSF46955">
    <property type="entry name" value="Putative DNA-binding domain"/>
    <property type="match status" value="1"/>
</dbReference>
<evidence type="ECO:0000313" key="5">
    <source>
        <dbReference type="Proteomes" id="UP000002207"/>
    </source>
</evidence>
<dbReference type="Pfam" id="PF03459">
    <property type="entry name" value="TOBE"/>
    <property type="match status" value="1"/>
</dbReference>